<feature type="non-terminal residue" evidence="1">
    <location>
        <position position="1"/>
    </location>
</feature>
<accession>J9GQT3</accession>
<proteinExistence type="predicted"/>
<dbReference type="EMBL" id="AMCI01000119">
    <property type="protein sequence ID" value="EJX10722.1"/>
    <property type="molecule type" value="Genomic_DNA"/>
</dbReference>
<evidence type="ECO:0000313" key="1">
    <source>
        <dbReference type="EMBL" id="EJX10722.1"/>
    </source>
</evidence>
<protein>
    <submittedName>
        <fullName evidence="1">Uncharacterized protein</fullName>
    </submittedName>
</protein>
<sequence length="43" mass="4535">AFLSETGSLIAIAAINIVYMGDRELIMVQVIGVTLGIATRNVT</sequence>
<reference evidence="1" key="1">
    <citation type="journal article" date="2012" name="PLoS ONE">
        <title>Gene sets for utilization of primary and secondary nutrition supplies in the distal gut of endangered iberian lynx.</title>
        <authorList>
            <person name="Alcaide M."/>
            <person name="Messina E."/>
            <person name="Richter M."/>
            <person name="Bargiela R."/>
            <person name="Peplies J."/>
            <person name="Huws S.A."/>
            <person name="Newbold C.J."/>
            <person name="Golyshin P.N."/>
            <person name="Simon M.A."/>
            <person name="Lopez G."/>
            <person name="Yakimov M.M."/>
            <person name="Ferrer M."/>
        </authorList>
    </citation>
    <scope>NUCLEOTIDE SEQUENCE</scope>
</reference>
<gene>
    <name evidence="1" type="ORF">EVA_00583</name>
</gene>
<name>J9GQT3_9ZZZZ</name>
<comment type="caution">
    <text evidence="1">The sequence shown here is derived from an EMBL/GenBank/DDBJ whole genome shotgun (WGS) entry which is preliminary data.</text>
</comment>
<dbReference type="AlphaFoldDB" id="J9GQT3"/>
<organism evidence="1">
    <name type="scientific">gut metagenome</name>
    <dbReference type="NCBI Taxonomy" id="749906"/>
    <lineage>
        <taxon>unclassified sequences</taxon>
        <taxon>metagenomes</taxon>
        <taxon>organismal metagenomes</taxon>
    </lineage>
</organism>